<evidence type="ECO:0000256" key="1">
    <source>
        <dbReference type="ARBA" id="ARBA00004123"/>
    </source>
</evidence>
<feature type="compositionally biased region" description="Low complexity" evidence="6">
    <location>
        <begin position="226"/>
        <end position="244"/>
    </location>
</feature>
<evidence type="ECO:0000256" key="5">
    <source>
        <dbReference type="ARBA" id="ARBA00023242"/>
    </source>
</evidence>
<name>A0AAE0IYM5_9PEZI</name>
<gene>
    <name evidence="7" type="ORF">B0T19DRAFT_440404</name>
</gene>
<evidence type="ECO:0000256" key="4">
    <source>
        <dbReference type="ARBA" id="ARBA00023163"/>
    </source>
</evidence>
<evidence type="ECO:0000256" key="3">
    <source>
        <dbReference type="ARBA" id="ARBA00023125"/>
    </source>
</evidence>
<feature type="compositionally biased region" description="Pro residues" evidence="6">
    <location>
        <begin position="252"/>
        <end position="262"/>
    </location>
</feature>
<dbReference type="PANTHER" id="PTHR31845:SF10">
    <property type="entry name" value="ZN(II)2CYS6 TRANSCRIPTION FACTOR (EUROFUNG)"/>
    <property type="match status" value="1"/>
</dbReference>
<accession>A0AAE0IYM5</accession>
<feature type="compositionally biased region" description="Basic and acidic residues" evidence="6">
    <location>
        <begin position="88"/>
        <end position="105"/>
    </location>
</feature>
<reference evidence="7" key="1">
    <citation type="journal article" date="2023" name="Mol. Phylogenet. Evol.">
        <title>Genome-scale phylogeny and comparative genomics of the fungal order Sordariales.</title>
        <authorList>
            <person name="Hensen N."/>
            <person name="Bonometti L."/>
            <person name="Westerberg I."/>
            <person name="Brannstrom I.O."/>
            <person name="Guillou S."/>
            <person name="Cros-Aarteil S."/>
            <person name="Calhoun S."/>
            <person name="Haridas S."/>
            <person name="Kuo A."/>
            <person name="Mondo S."/>
            <person name="Pangilinan J."/>
            <person name="Riley R."/>
            <person name="LaButti K."/>
            <person name="Andreopoulos B."/>
            <person name="Lipzen A."/>
            <person name="Chen C."/>
            <person name="Yan M."/>
            <person name="Daum C."/>
            <person name="Ng V."/>
            <person name="Clum A."/>
            <person name="Steindorff A."/>
            <person name="Ohm R.A."/>
            <person name="Martin F."/>
            <person name="Silar P."/>
            <person name="Natvig D.O."/>
            <person name="Lalanne C."/>
            <person name="Gautier V."/>
            <person name="Ament-Velasquez S.L."/>
            <person name="Kruys A."/>
            <person name="Hutchinson M.I."/>
            <person name="Powell A.J."/>
            <person name="Barry K."/>
            <person name="Miller A.N."/>
            <person name="Grigoriev I.V."/>
            <person name="Debuchy R."/>
            <person name="Gladieux P."/>
            <person name="Hiltunen Thoren M."/>
            <person name="Johannesson H."/>
        </authorList>
    </citation>
    <scope>NUCLEOTIDE SEQUENCE</scope>
    <source>
        <strain evidence="7">SMH4131-1</strain>
    </source>
</reference>
<keyword evidence="2" id="KW-0805">Transcription regulation</keyword>
<dbReference type="EMBL" id="JAUEPO010000002">
    <property type="protein sequence ID" value="KAK3333658.1"/>
    <property type="molecule type" value="Genomic_DNA"/>
</dbReference>
<dbReference type="GO" id="GO:0000976">
    <property type="term" value="F:transcription cis-regulatory region binding"/>
    <property type="evidence" value="ECO:0007669"/>
    <property type="project" value="TreeGrafter"/>
</dbReference>
<feature type="region of interest" description="Disordered" evidence="6">
    <location>
        <begin position="627"/>
        <end position="648"/>
    </location>
</feature>
<dbReference type="GO" id="GO:0005634">
    <property type="term" value="C:nucleus"/>
    <property type="evidence" value="ECO:0007669"/>
    <property type="project" value="UniProtKB-SubCell"/>
</dbReference>
<proteinExistence type="predicted"/>
<feature type="compositionally biased region" description="Pro residues" evidence="6">
    <location>
        <begin position="20"/>
        <end position="29"/>
    </location>
</feature>
<evidence type="ECO:0000256" key="6">
    <source>
        <dbReference type="SAM" id="MobiDB-lite"/>
    </source>
</evidence>
<evidence type="ECO:0000313" key="8">
    <source>
        <dbReference type="Proteomes" id="UP001286456"/>
    </source>
</evidence>
<dbReference type="AlphaFoldDB" id="A0AAE0IYM5"/>
<keyword evidence="5" id="KW-0539">Nucleus</keyword>
<dbReference type="GO" id="GO:0000981">
    <property type="term" value="F:DNA-binding transcription factor activity, RNA polymerase II-specific"/>
    <property type="evidence" value="ECO:0007669"/>
    <property type="project" value="TreeGrafter"/>
</dbReference>
<dbReference type="CDD" id="cd12148">
    <property type="entry name" value="fungal_TF_MHR"/>
    <property type="match status" value="1"/>
</dbReference>
<keyword evidence="3" id="KW-0238">DNA-binding</keyword>
<sequence>MDVDMDVVDVDMAGVGVVHPSPPPVPPVKPSSSSAPSSSSSSSSAVVAAAAAQPQTQTQTQKGPRACHRLDKPCSSQTPAPPRKRKEPKPTRVSELEKKLEDLTARIESVQHQTATPTPTPPESGSDVNNHHQHHSNADADRGISVGVTPQKPWPSHTPGRRPGEGRWYPMAHLFPAESPQPSTSSGKQPSSTLDSARLSPPVKKRQTSPPLAAAAADLPPHRQHLSPVPASTSTPASVSVLTAPPNTTSGAPPPPPPPPQLWPEEDEAASLLAEYTTHLSHLFPFAVVPPRMTSFELRQRKPFFWKAIMMEACHLDGARQMALGDELLREIAEAAITKPQKSLDLLQGLQILISWYHYNLNSFQMTNLLFLARSICSSLGFTESQSATMQREQTSDSLEQMRAFAGTYYLVTVTFTTNKKPDALMNTSYLEACCFVLEREMEYDTDEILVWLVRAQQLAQAISWRLALCSNPDIQPNSSPLPMVIKGFQEQLRTFRNSLPHHLRDNASLVGHLHVAEILLYEIGLQSPSTFSLAEQADFLRACLCATKSFFDNRFAQEIQEHPRFICMSSFDFIYAFLTALKLITFQAPWWDPGLVRTSLCFDQFLDRQVRDMEFMAERRRRRRRRGYGDHVGVGGVSPPDAGGGMDEAEAEGDIEAHDPFFKLAKKMRQLGDIMRGECDDVYKNNLVQAVDTAPMTLTDATQALMQDLEDDSSLWQQLAIDWNAFNTLFLPPPGH</sequence>
<feature type="compositionally biased region" description="Polar residues" evidence="6">
    <location>
        <begin position="180"/>
        <end position="195"/>
    </location>
</feature>
<evidence type="ECO:0000256" key="2">
    <source>
        <dbReference type="ARBA" id="ARBA00023015"/>
    </source>
</evidence>
<organism evidence="7 8">
    <name type="scientific">Cercophora scortea</name>
    <dbReference type="NCBI Taxonomy" id="314031"/>
    <lineage>
        <taxon>Eukaryota</taxon>
        <taxon>Fungi</taxon>
        <taxon>Dikarya</taxon>
        <taxon>Ascomycota</taxon>
        <taxon>Pezizomycotina</taxon>
        <taxon>Sordariomycetes</taxon>
        <taxon>Sordariomycetidae</taxon>
        <taxon>Sordariales</taxon>
        <taxon>Lasiosphaeriaceae</taxon>
        <taxon>Cercophora</taxon>
    </lineage>
</organism>
<keyword evidence="8" id="KW-1185">Reference proteome</keyword>
<dbReference type="PANTHER" id="PTHR31845">
    <property type="entry name" value="FINGER DOMAIN PROTEIN, PUTATIVE-RELATED"/>
    <property type="match status" value="1"/>
</dbReference>
<feature type="region of interest" description="Disordered" evidence="6">
    <location>
        <begin position="1"/>
        <end position="264"/>
    </location>
</feature>
<evidence type="ECO:0000313" key="7">
    <source>
        <dbReference type="EMBL" id="KAK3333658.1"/>
    </source>
</evidence>
<comment type="subcellular location">
    <subcellularLocation>
        <location evidence="1">Nucleus</location>
    </subcellularLocation>
</comment>
<feature type="compositionally biased region" description="Gly residues" evidence="6">
    <location>
        <begin position="631"/>
        <end position="647"/>
    </location>
</feature>
<reference evidence="7" key="2">
    <citation type="submission" date="2023-06" db="EMBL/GenBank/DDBJ databases">
        <authorList>
            <consortium name="Lawrence Berkeley National Laboratory"/>
            <person name="Haridas S."/>
            <person name="Hensen N."/>
            <person name="Bonometti L."/>
            <person name="Westerberg I."/>
            <person name="Brannstrom I.O."/>
            <person name="Guillou S."/>
            <person name="Cros-Aarteil S."/>
            <person name="Calhoun S."/>
            <person name="Kuo A."/>
            <person name="Mondo S."/>
            <person name="Pangilinan J."/>
            <person name="Riley R."/>
            <person name="Labutti K."/>
            <person name="Andreopoulos B."/>
            <person name="Lipzen A."/>
            <person name="Chen C."/>
            <person name="Yanf M."/>
            <person name="Daum C."/>
            <person name="Ng V."/>
            <person name="Clum A."/>
            <person name="Steindorff A."/>
            <person name="Ohm R."/>
            <person name="Martin F."/>
            <person name="Silar P."/>
            <person name="Natvig D."/>
            <person name="Lalanne C."/>
            <person name="Gautier V."/>
            <person name="Ament-Velasquez S.L."/>
            <person name="Kruys A."/>
            <person name="Hutchinson M.I."/>
            <person name="Powell A.J."/>
            <person name="Barry K."/>
            <person name="Miller A.N."/>
            <person name="Grigoriev I.V."/>
            <person name="Debuchy R."/>
            <person name="Gladieux P."/>
            <person name="Thoren M.H."/>
            <person name="Johannesson H."/>
        </authorList>
    </citation>
    <scope>NUCLEOTIDE SEQUENCE</scope>
    <source>
        <strain evidence="7">SMH4131-1</strain>
    </source>
</reference>
<comment type="caution">
    <text evidence="7">The sequence shown here is derived from an EMBL/GenBank/DDBJ whole genome shotgun (WGS) entry which is preliminary data.</text>
</comment>
<feature type="compositionally biased region" description="Low complexity" evidence="6">
    <location>
        <begin position="30"/>
        <end position="61"/>
    </location>
</feature>
<protein>
    <submittedName>
        <fullName evidence="7">Uncharacterized protein</fullName>
    </submittedName>
</protein>
<feature type="compositionally biased region" description="Low complexity" evidence="6">
    <location>
        <begin position="210"/>
        <end position="219"/>
    </location>
</feature>
<keyword evidence="4" id="KW-0804">Transcription</keyword>
<dbReference type="Proteomes" id="UP001286456">
    <property type="component" value="Unassembled WGS sequence"/>
</dbReference>
<dbReference type="InterPro" id="IPR051089">
    <property type="entry name" value="prtT"/>
</dbReference>